<sequence>MKNNKSRDALMKAFMEHTKLFHSRVADLPKAVEITGHYVKPTSFGVVNKLTPPFGTRGFLHQVYQIGQPDWTLDVYAYRHAHSNDVTVIVLHSGSSSSMINMSALWTTPATANEFHYPVTYDSKLGDDRYSYHIDYTRDINMIGPDGKNPISIELQYSETFIAQFMSSVVESGALHFTQGSGQIYGMSVFNASLEVDTALSIGFAQLRMVPNATVTGSLGFMV</sequence>
<keyword evidence="2" id="KW-1185">Reference proteome</keyword>
<evidence type="ECO:0000313" key="2">
    <source>
        <dbReference type="Proteomes" id="UP000772434"/>
    </source>
</evidence>
<organism evidence="1 2">
    <name type="scientific">Rhodocollybia butyracea</name>
    <dbReference type="NCBI Taxonomy" id="206335"/>
    <lineage>
        <taxon>Eukaryota</taxon>
        <taxon>Fungi</taxon>
        <taxon>Dikarya</taxon>
        <taxon>Basidiomycota</taxon>
        <taxon>Agaricomycotina</taxon>
        <taxon>Agaricomycetes</taxon>
        <taxon>Agaricomycetidae</taxon>
        <taxon>Agaricales</taxon>
        <taxon>Marasmiineae</taxon>
        <taxon>Omphalotaceae</taxon>
        <taxon>Rhodocollybia</taxon>
    </lineage>
</organism>
<proteinExistence type="predicted"/>
<dbReference type="AlphaFoldDB" id="A0A9P5PEY9"/>
<name>A0A9P5PEY9_9AGAR</name>
<protein>
    <submittedName>
        <fullName evidence="1">Uncharacterized protein</fullName>
    </submittedName>
</protein>
<dbReference type="OrthoDB" id="3003360at2759"/>
<accession>A0A9P5PEY9</accession>
<gene>
    <name evidence="1" type="ORF">BDP27DRAFT_1337311</name>
</gene>
<evidence type="ECO:0000313" key="1">
    <source>
        <dbReference type="EMBL" id="KAF9061942.1"/>
    </source>
</evidence>
<dbReference type="Proteomes" id="UP000772434">
    <property type="component" value="Unassembled WGS sequence"/>
</dbReference>
<comment type="caution">
    <text evidence="1">The sequence shown here is derived from an EMBL/GenBank/DDBJ whole genome shotgun (WGS) entry which is preliminary data.</text>
</comment>
<dbReference type="EMBL" id="JADNRY010000186">
    <property type="protein sequence ID" value="KAF9061942.1"/>
    <property type="molecule type" value="Genomic_DNA"/>
</dbReference>
<reference evidence="1" key="1">
    <citation type="submission" date="2020-11" db="EMBL/GenBank/DDBJ databases">
        <authorList>
            <consortium name="DOE Joint Genome Institute"/>
            <person name="Ahrendt S."/>
            <person name="Riley R."/>
            <person name="Andreopoulos W."/>
            <person name="Labutti K."/>
            <person name="Pangilinan J."/>
            <person name="Ruiz-Duenas F.J."/>
            <person name="Barrasa J.M."/>
            <person name="Sanchez-Garcia M."/>
            <person name="Camarero S."/>
            <person name="Miyauchi S."/>
            <person name="Serrano A."/>
            <person name="Linde D."/>
            <person name="Babiker R."/>
            <person name="Drula E."/>
            <person name="Ayuso-Fernandez I."/>
            <person name="Pacheco R."/>
            <person name="Padilla G."/>
            <person name="Ferreira P."/>
            <person name="Barriuso J."/>
            <person name="Kellner H."/>
            <person name="Castanera R."/>
            <person name="Alfaro M."/>
            <person name="Ramirez L."/>
            <person name="Pisabarro A.G."/>
            <person name="Kuo A."/>
            <person name="Tritt A."/>
            <person name="Lipzen A."/>
            <person name="He G."/>
            <person name="Yan M."/>
            <person name="Ng V."/>
            <person name="Cullen D."/>
            <person name="Martin F."/>
            <person name="Rosso M.-N."/>
            <person name="Henrissat B."/>
            <person name="Hibbett D."/>
            <person name="Martinez A.T."/>
            <person name="Grigoriev I.V."/>
        </authorList>
    </citation>
    <scope>NUCLEOTIDE SEQUENCE</scope>
    <source>
        <strain evidence="1">AH 40177</strain>
    </source>
</reference>